<dbReference type="Pfam" id="PF00289">
    <property type="entry name" value="Biotin_carb_N"/>
    <property type="match status" value="1"/>
</dbReference>
<evidence type="ECO:0000313" key="9">
    <source>
        <dbReference type="Proteomes" id="UP000694287"/>
    </source>
</evidence>
<dbReference type="PANTHER" id="PTHR18866">
    <property type="entry name" value="CARBOXYLASE:PYRUVATE/ACETYL-COA/PROPIONYL-COA CARBOXYLASE"/>
    <property type="match status" value="1"/>
</dbReference>
<evidence type="ECO:0000259" key="6">
    <source>
        <dbReference type="PROSITE" id="PS50975"/>
    </source>
</evidence>
<dbReference type="InterPro" id="IPR011764">
    <property type="entry name" value="Biotin_carboxylation_dom"/>
</dbReference>
<dbReference type="NCBIfam" id="NF006367">
    <property type="entry name" value="PRK08591.1"/>
    <property type="match status" value="1"/>
</dbReference>
<dbReference type="Pfam" id="PF02785">
    <property type="entry name" value="Biotin_carb_C"/>
    <property type="match status" value="1"/>
</dbReference>
<dbReference type="InterPro" id="IPR005479">
    <property type="entry name" value="CPAse_ATP-bd"/>
</dbReference>
<proteinExistence type="predicted"/>
<gene>
    <name evidence="8" type="ORF">I4I81_02105</name>
</gene>
<dbReference type="EMBL" id="JADQDK010000001">
    <property type="protein sequence ID" value="MBW0133052.1"/>
    <property type="molecule type" value="Genomic_DNA"/>
</dbReference>
<dbReference type="InterPro" id="IPR050856">
    <property type="entry name" value="Biotin_carboxylase_complex"/>
</dbReference>
<organism evidence="8 9">
    <name type="scientific">Pseudonocardia abyssalis</name>
    <dbReference type="NCBI Taxonomy" id="2792008"/>
    <lineage>
        <taxon>Bacteria</taxon>
        <taxon>Bacillati</taxon>
        <taxon>Actinomycetota</taxon>
        <taxon>Actinomycetes</taxon>
        <taxon>Pseudonocardiales</taxon>
        <taxon>Pseudonocardiaceae</taxon>
        <taxon>Pseudonocardia</taxon>
    </lineage>
</organism>
<evidence type="ECO:0000313" key="8">
    <source>
        <dbReference type="EMBL" id="MBW0133052.1"/>
    </source>
</evidence>
<dbReference type="PANTHER" id="PTHR18866:SF128">
    <property type="entry name" value="UREA AMIDOLYASE"/>
    <property type="match status" value="1"/>
</dbReference>
<keyword evidence="3 5" id="KW-0067">ATP-binding</keyword>
<protein>
    <submittedName>
        <fullName evidence="8">Acetyl-CoA carboxylase biotin carboxylase subunit</fullName>
    </submittedName>
</protein>
<evidence type="ECO:0000256" key="2">
    <source>
        <dbReference type="ARBA" id="ARBA00022741"/>
    </source>
</evidence>
<evidence type="ECO:0000256" key="3">
    <source>
        <dbReference type="ARBA" id="ARBA00022840"/>
    </source>
</evidence>
<dbReference type="RefSeq" id="WP_218602857.1">
    <property type="nucleotide sequence ID" value="NZ_JADQDJ010000088.1"/>
</dbReference>
<feature type="domain" description="ATP-grasp" evidence="6">
    <location>
        <begin position="119"/>
        <end position="316"/>
    </location>
</feature>
<dbReference type="PROSITE" id="PS50979">
    <property type="entry name" value="BC"/>
    <property type="match status" value="1"/>
</dbReference>
<keyword evidence="9" id="KW-1185">Reference proteome</keyword>
<dbReference type="Pfam" id="PF02786">
    <property type="entry name" value="CPSase_L_D2"/>
    <property type="match status" value="1"/>
</dbReference>
<dbReference type="InterPro" id="IPR005482">
    <property type="entry name" value="Biotin_COase_C"/>
</dbReference>
<sequence length="444" mass="47725">MRRLLVANRGEIAVRIVRAARDLGIETVAVHSAADVDAPHVRRADRAVAIGPAQASKSYLVIEGLIEAAKESGADAVHPGYGFLSERASFAAAVADAGLTFVGPDAATIERMGDKVAAREVARDAGVPTVPGTPGGVEDVDAAVAAADEVGYPVMLKAAAGGGGRGIRVVEDEAELRKGFPQASREASTAFGDGRMYLERFVRRARHVEVQVLGDGGSAVHLFERECSLQRRRQKVVEEATAPGIGDDVRAAMTEAAVRLATECGYRSAGTVEFLVDDETGEYFFIEMNTRIQVEHPTTELVTGVDLVAEQLRIAAGEPLRLAQDDVVARGHAIEFRICAEDPDKGFLPQPGKVGRVHLPAGPWVRSDTWLESDSTVSPYYDSLLAKVIVWGADRDEAIRRSRRALAELEVEGVPTTTSMHRALLDEPWFAAGEFHTGTLEEWL</sequence>
<dbReference type="PROSITE" id="PS00867">
    <property type="entry name" value="CPSASE_2"/>
    <property type="match status" value="1"/>
</dbReference>
<reference evidence="8 9" key="1">
    <citation type="submission" date="2020-11" db="EMBL/GenBank/DDBJ databases">
        <title>Pseudonocardia abyssalis sp. nov. and Pseudonocardia oceani sp. nov., description and phylogenomic analysis of two novel actinomycetes isolated from the deep Southern Ocean.</title>
        <authorList>
            <person name="Parra J."/>
        </authorList>
    </citation>
    <scope>NUCLEOTIDE SEQUENCE [LARGE SCALE GENOMIC DNA]</scope>
    <source>
        <strain evidence="8 9">KRD-168</strain>
    </source>
</reference>
<keyword evidence="2 5" id="KW-0547">Nucleotide-binding</keyword>
<dbReference type="PROSITE" id="PS00866">
    <property type="entry name" value="CPSASE_1"/>
    <property type="match status" value="1"/>
</dbReference>
<evidence type="ECO:0000259" key="7">
    <source>
        <dbReference type="PROSITE" id="PS50979"/>
    </source>
</evidence>
<dbReference type="PROSITE" id="PS50975">
    <property type="entry name" value="ATP_GRASP"/>
    <property type="match status" value="1"/>
</dbReference>
<dbReference type="NCBIfam" id="NF009471">
    <property type="entry name" value="PRK12833.1"/>
    <property type="match status" value="1"/>
</dbReference>
<dbReference type="InterPro" id="IPR011761">
    <property type="entry name" value="ATP-grasp"/>
</dbReference>
<accession>A0ABS6ULK1</accession>
<name>A0ABS6ULK1_9PSEU</name>
<dbReference type="InterPro" id="IPR005481">
    <property type="entry name" value="BC-like_N"/>
</dbReference>
<evidence type="ECO:0000256" key="4">
    <source>
        <dbReference type="ARBA" id="ARBA00023267"/>
    </source>
</evidence>
<evidence type="ECO:0000256" key="5">
    <source>
        <dbReference type="PROSITE-ProRule" id="PRU00409"/>
    </source>
</evidence>
<evidence type="ECO:0000256" key="1">
    <source>
        <dbReference type="ARBA" id="ARBA00022598"/>
    </source>
</evidence>
<keyword evidence="1" id="KW-0436">Ligase</keyword>
<dbReference type="Proteomes" id="UP000694287">
    <property type="component" value="Unassembled WGS sequence"/>
</dbReference>
<comment type="caution">
    <text evidence="8">The sequence shown here is derived from an EMBL/GenBank/DDBJ whole genome shotgun (WGS) entry which is preliminary data.</text>
</comment>
<feature type="domain" description="Biotin carboxylation" evidence="7">
    <location>
        <begin position="1"/>
        <end position="444"/>
    </location>
</feature>
<dbReference type="SMART" id="SM00878">
    <property type="entry name" value="Biotin_carb_C"/>
    <property type="match status" value="1"/>
</dbReference>
<keyword evidence="4" id="KW-0092">Biotin</keyword>